<evidence type="ECO:0000313" key="3">
    <source>
        <dbReference type="Proteomes" id="UP000282574"/>
    </source>
</evidence>
<accession>A0AB37UBJ6</accession>
<sequence>MQQEWLHVGILSPLPRKTLPEIAKIVGLKDGQSLHHFLRDAVWDVQQVRATRLHMIRQVIGVRPMTLCIDETGDVKKGRATDYAAKQYIGNLGQTANGIVSVNVYGVVDGITYPLMFKIYKPKSRLKVGDVYKSKPQLAVEIIRELLALGFVIERVLADSLYGESGDVTGILHQFQLPYIVAIRSNHGEWKPKGQQIRYNRAARL</sequence>
<protein>
    <recommendedName>
        <fullName evidence="1">Transposase IS701-like DDE domain-containing protein</fullName>
    </recommendedName>
</protein>
<dbReference type="Pfam" id="PF13546">
    <property type="entry name" value="DDE_5"/>
    <property type="match status" value="1"/>
</dbReference>
<dbReference type="AlphaFoldDB" id="A0AB37UBJ6"/>
<evidence type="ECO:0000259" key="1">
    <source>
        <dbReference type="Pfam" id="PF13546"/>
    </source>
</evidence>
<dbReference type="InterPro" id="IPR038721">
    <property type="entry name" value="IS701-like_DDE_dom"/>
</dbReference>
<dbReference type="Proteomes" id="UP000282574">
    <property type="component" value="Unassembled WGS sequence"/>
</dbReference>
<dbReference type="PANTHER" id="PTHR33627">
    <property type="entry name" value="TRANSPOSASE"/>
    <property type="match status" value="1"/>
</dbReference>
<dbReference type="PANTHER" id="PTHR33627:SF1">
    <property type="entry name" value="TRANSPOSASE"/>
    <property type="match status" value="1"/>
</dbReference>
<name>A0AB37UBJ6_9CYAN</name>
<gene>
    <name evidence="2" type="ORF">DSM107010_57450</name>
</gene>
<comment type="caution">
    <text evidence="2">The sequence shown here is derived from an EMBL/GenBank/DDBJ whole genome shotgun (WGS) entry which is preliminary data.</text>
</comment>
<evidence type="ECO:0000313" key="2">
    <source>
        <dbReference type="EMBL" id="RUT04565.1"/>
    </source>
</evidence>
<reference evidence="2 3" key="1">
    <citation type="journal article" date="2019" name="Genome Biol. Evol.">
        <title>Day and night: Metabolic profiles and evolutionary relationships of six axenic non-marine cyanobacteria.</title>
        <authorList>
            <person name="Will S.E."/>
            <person name="Henke P."/>
            <person name="Boedeker C."/>
            <person name="Huang S."/>
            <person name="Brinkmann H."/>
            <person name="Rohde M."/>
            <person name="Jarek M."/>
            <person name="Friedl T."/>
            <person name="Seufert S."/>
            <person name="Schumacher M."/>
            <person name="Overmann J."/>
            <person name="Neumann-Schaal M."/>
            <person name="Petersen J."/>
        </authorList>
    </citation>
    <scope>NUCLEOTIDE SEQUENCE [LARGE SCALE GENOMIC DNA]</scope>
    <source>
        <strain evidence="2 3">SAG 39.79</strain>
    </source>
</reference>
<feature type="domain" description="Transposase IS701-like DDE" evidence="1">
    <location>
        <begin position="8"/>
        <end position="193"/>
    </location>
</feature>
<dbReference type="EMBL" id="RSCK01000084">
    <property type="protein sequence ID" value="RUT04565.1"/>
    <property type="molecule type" value="Genomic_DNA"/>
</dbReference>
<dbReference type="RefSeq" id="WP_106171527.1">
    <property type="nucleotide sequence ID" value="NZ_JAVKZF010000004.1"/>
</dbReference>
<organism evidence="2 3">
    <name type="scientific">Chroococcidiopsis cubana SAG 39.79</name>
    <dbReference type="NCBI Taxonomy" id="388085"/>
    <lineage>
        <taxon>Bacteria</taxon>
        <taxon>Bacillati</taxon>
        <taxon>Cyanobacteriota</taxon>
        <taxon>Cyanophyceae</taxon>
        <taxon>Chroococcidiopsidales</taxon>
        <taxon>Chroococcidiopsidaceae</taxon>
        <taxon>Chroococcidiopsis</taxon>
    </lineage>
</organism>
<dbReference type="InterPro" id="IPR039365">
    <property type="entry name" value="IS701-like"/>
</dbReference>
<keyword evidence="3" id="KW-1185">Reference proteome</keyword>
<proteinExistence type="predicted"/>